<organism evidence="1 2">
    <name type="scientific">Trichosporon asahii var. asahii (strain CBS 8904)</name>
    <name type="common">Yeast</name>
    <dbReference type="NCBI Taxonomy" id="1220162"/>
    <lineage>
        <taxon>Eukaryota</taxon>
        <taxon>Fungi</taxon>
        <taxon>Dikarya</taxon>
        <taxon>Basidiomycota</taxon>
        <taxon>Agaricomycotina</taxon>
        <taxon>Tremellomycetes</taxon>
        <taxon>Trichosporonales</taxon>
        <taxon>Trichosporonaceae</taxon>
        <taxon>Trichosporon</taxon>
    </lineage>
</organism>
<dbReference type="Proteomes" id="UP000006757">
    <property type="component" value="Unassembled WGS sequence"/>
</dbReference>
<reference evidence="1 2" key="1">
    <citation type="journal article" date="2012" name="Eukaryot. Cell">
        <title>Genome sequence of the Trichosporon asahii environmental strain CBS 8904.</title>
        <authorList>
            <person name="Yang R.Y."/>
            <person name="Li H.T."/>
            <person name="Zhu H."/>
            <person name="Zhou G.P."/>
            <person name="Wang M."/>
            <person name="Wang L."/>
        </authorList>
    </citation>
    <scope>NUCLEOTIDE SEQUENCE [LARGE SCALE GENOMIC DNA]</scope>
    <source>
        <strain evidence="1 2">CBS 8904</strain>
    </source>
</reference>
<dbReference type="HOGENOM" id="CLU_091800_0_0_1"/>
<protein>
    <submittedName>
        <fullName evidence="1">Uncharacterized protein</fullName>
    </submittedName>
</protein>
<evidence type="ECO:0000313" key="1">
    <source>
        <dbReference type="EMBL" id="EKD05264.1"/>
    </source>
</evidence>
<dbReference type="EMBL" id="AMBO01000140">
    <property type="protein sequence ID" value="EKD05264.1"/>
    <property type="molecule type" value="Genomic_DNA"/>
</dbReference>
<sequence>MSRNSPTLPAPPGLLPSALSMVFPSLEFSGIGAPTVEGFIAALETQLEATRSAKVEGQIASRLTGRALLWYVHCTSPPEANRVHNEEAYLTLREQLTRMFSRQNRTPQSVFNCLTQGVNSTNEYFEKYCLLALRANEGIDNYFRHVWWIHGLQPELRDFALDRMANYRTFTELVQAVHVAERELLRKYALRFKFQLTPVTEGTRRSLPRENGN</sequence>
<evidence type="ECO:0000313" key="2">
    <source>
        <dbReference type="Proteomes" id="UP000006757"/>
    </source>
</evidence>
<accession>K1WX20</accession>
<dbReference type="InParanoid" id="K1WX20"/>
<dbReference type="AlphaFoldDB" id="K1WX20"/>
<proteinExistence type="predicted"/>
<gene>
    <name evidence="1" type="ORF">A1Q2_00494</name>
</gene>
<name>K1WX20_TRIAC</name>
<keyword evidence="2" id="KW-1185">Reference proteome</keyword>
<comment type="caution">
    <text evidence="1">The sequence shown here is derived from an EMBL/GenBank/DDBJ whole genome shotgun (WGS) entry which is preliminary data.</text>
</comment>